<feature type="domain" description="Peptidase M16 C-terminal" evidence="3">
    <location>
        <begin position="191"/>
        <end position="365"/>
    </location>
</feature>
<dbReference type="RefSeq" id="WP_259553366.1">
    <property type="nucleotide sequence ID" value="NZ_BAABHW010000006.1"/>
</dbReference>
<evidence type="ECO:0000313" key="4">
    <source>
        <dbReference type="EMBL" id="GAA5080079.1"/>
    </source>
</evidence>
<evidence type="ECO:0000259" key="3">
    <source>
        <dbReference type="Pfam" id="PF05193"/>
    </source>
</evidence>
<feature type="signal peptide" evidence="1">
    <location>
        <begin position="1"/>
        <end position="22"/>
    </location>
</feature>
<evidence type="ECO:0000313" key="5">
    <source>
        <dbReference type="Proteomes" id="UP001499910"/>
    </source>
</evidence>
<dbReference type="EMBL" id="BAABHW010000006">
    <property type="protein sequence ID" value="GAA5080079.1"/>
    <property type="molecule type" value="Genomic_DNA"/>
</dbReference>
<reference evidence="5" key="1">
    <citation type="journal article" date="2019" name="Int. J. Syst. Evol. Microbiol.">
        <title>The Global Catalogue of Microorganisms (GCM) 10K type strain sequencing project: providing services to taxonomists for standard genome sequencing and annotation.</title>
        <authorList>
            <consortium name="The Broad Institute Genomics Platform"/>
            <consortium name="The Broad Institute Genome Sequencing Center for Infectious Disease"/>
            <person name="Wu L."/>
            <person name="Ma J."/>
        </authorList>
    </citation>
    <scope>NUCLEOTIDE SEQUENCE [LARGE SCALE GENOMIC DNA]</scope>
    <source>
        <strain evidence="5">JCM 18015</strain>
    </source>
</reference>
<evidence type="ECO:0000259" key="2">
    <source>
        <dbReference type="Pfam" id="PF00675"/>
    </source>
</evidence>
<dbReference type="InterPro" id="IPR011249">
    <property type="entry name" value="Metalloenz_LuxS/M16"/>
</dbReference>
<dbReference type="Gene3D" id="3.30.830.10">
    <property type="entry name" value="Metalloenzyme, LuxS/M16 peptidase-like"/>
    <property type="match status" value="2"/>
</dbReference>
<comment type="caution">
    <text evidence="4">The sequence shown here is derived from an EMBL/GenBank/DDBJ whole genome shotgun (WGS) entry which is preliminary data.</text>
</comment>
<evidence type="ECO:0000256" key="1">
    <source>
        <dbReference type="SAM" id="SignalP"/>
    </source>
</evidence>
<dbReference type="InterPro" id="IPR007863">
    <property type="entry name" value="Peptidase_M16_C"/>
</dbReference>
<dbReference type="InterPro" id="IPR011765">
    <property type="entry name" value="Pept_M16_N"/>
</dbReference>
<dbReference type="PANTHER" id="PTHR11851:SF224">
    <property type="entry name" value="PROCESSING PROTEASE"/>
    <property type="match status" value="1"/>
</dbReference>
<gene>
    <name evidence="4" type="ORF">GCM10023209_33130</name>
</gene>
<keyword evidence="5" id="KW-1185">Reference proteome</keyword>
<dbReference type="Pfam" id="PF00675">
    <property type="entry name" value="Peptidase_M16"/>
    <property type="match status" value="1"/>
</dbReference>
<feature type="chain" id="PRO_5046813727" evidence="1">
    <location>
        <begin position="23"/>
        <end position="440"/>
    </location>
</feature>
<accession>A0ABP9LKF2</accession>
<dbReference type="InterPro" id="IPR050361">
    <property type="entry name" value="MPP/UQCRC_Complex"/>
</dbReference>
<sequence length="440" mass="46968">MIPRLTGLFTALTLLVSTPLSATEIDVQEITSPGGIDAWLVEDHSNPFVAIEIWFIGGASLDAEGKRGAIHLMTGLLEEGAGEMDSTAFAQAAEGMAASFSFGAYRDAVTVSAQMLTENRDAAADLLRAALVEPRFDEDSIERVRGQVISIIEGNSRDPDDIASSTFNALGYGDHPYGSALEGTVESVSALTRDDLVAAHDATLARDRVVVGAAGDITAEELGLLIDRILGDLPAEGAPMPTQAEWGLSGGETVIDFPSPQSVAVFGHEGIARDDPDFFPAFVLNEVLGGGGFRSRLMREVRVERGLTYGISSYLSLADFGPRIVGQFSSSNDLVADAIEVIRAQWADIAENAITEEELAAAQRYLTGAYPLRFDGNGRIAGILASMQADDMPLDYIATRNDRVNAVTIEDLRRVAARILRPEDLHFVVVGRPEGLQSDG</sequence>
<dbReference type="SUPFAM" id="SSF63411">
    <property type="entry name" value="LuxS/MPP-like metallohydrolase"/>
    <property type="match status" value="2"/>
</dbReference>
<organism evidence="4 5">
    <name type="scientific">[Roseibacterium] beibuensis</name>
    <dbReference type="NCBI Taxonomy" id="1193142"/>
    <lineage>
        <taxon>Bacteria</taxon>
        <taxon>Pseudomonadati</taxon>
        <taxon>Pseudomonadota</taxon>
        <taxon>Alphaproteobacteria</taxon>
        <taxon>Rhodobacterales</taxon>
        <taxon>Roseobacteraceae</taxon>
        <taxon>Roseicyclus</taxon>
    </lineage>
</organism>
<feature type="domain" description="Peptidase M16 N-terminal" evidence="2">
    <location>
        <begin position="41"/>
        <end position="184"/>
    </location>
</feature>
<proteinExistence type="predicted"/>
<dbReference type="PANTHER" id="PTHR11851">
    <property type="entry name" value="METALLOPROTEASE"/>
    <property type="match status" value="1"/>
</dbReference>
<dbReference type="Pfam" id="PF05193">
    <property type="entry name" value="Peptidase_M16_C"/>
    <property type="match status" value="1"/>
</dbReference>
<protein>
    <submittedName>
        <fullName evidence="4">Pitrilysin family protein</fullName>
    </submittedName>
</protein>
<keyword evidence="1" id="KW-0732">Signal</keyword>
<dbReference type="Proteomes" id="UP001499910">
    <property type="component" value="Unassembled WGS sequence"/>
</dbReference>
<name>A0ABP9LKF2_9RHOB</name>